<evidence type="ECO:0000256" key="3">
    <source>
        <dbReference type="ARBA" id="ARBA00018596"/>
    </source>
</evidence>
<dbReference type="PANTHER" id="PTHR23061:SF12">
    <property type="entry name" value="DNA POLYMERASE ALPHA SUBUNIT B"/>
    <property type="match status" value="1"/>
</dbReference>
<dbReference type="OrthoDB" id="336885at2759"/>
<evidence type="ECO:0000256" key="5">
    <source>
        <dbReference type="ARBA" id="ARBA00023242"/>
    </source>
</evidence>
<dbReference type="Pfam" id="PF22062">
    <property type="entry name" value="OB_DPOA2"/>
    <property type="match status" value="1"/>
</dbReference>
<dbReference type="InterPro" id="IPR007185">
    <property type="entry name" value="DNA_pol_a/d/e_bsu"/>
</dbReference>
<evidence type="ECO:0000256" key="1">
    <source>
        <dbReference type="ARBA" id="ARBA00004123"/>
    </source>
</evidence>
<feature type="domain" description="DNA polymerase alpha subunit B OB" evidence="8">
    <location>
        <begin position="198"/>
        <end position="296"/>
    </location>
</feature>
<dbReference type="GO" id="GO:0006270">
    <property type="term" value="P:DNA replication initiation"/>
    <property type="evidence" value="ECO:0007669"/>
    <property type="project" value="TreeGrafter"/>
</dbReference>
<dbReference type="Gene3D" id="3.60.21.60">
    <property type="match status" value="2"/>
</dbReference>
<evidence type="ECO:0000256" key="2">
    <source>
        <dbReference type="ARBA" id="ARBA00007299"/>
    </source>
</evidence>
<dbReference type="InterPro" id="IPR054300">
    <property type="entry name" value="OB_DPOA2"/>
</dbReference>
<evidence type="ECO:0000259" key="7">
    <source>
        <dbReference type="Pfam" id="PF04042"/>
    </source>
</evidence>
<dbReference type="InterPro" id="IPR016722">
    <property type="entry name" value="DNA_pol_alpha_bsu"/>
</dbReference>
<evidence type="ECO:0000259" key="8">
    <source>
        <dbReference type="Pfam" id="PF22062"/>
    </source>
</evidence>
<gene>
    <name evidence="9" type="ORF">BCV72DRAFT_45010</name>
</gene>
<feature type="domain" description="DNA polymerase alpha/delta/epsilon subunit B" evidence="7">
    <location>
        <begin position="322"/>
        <end position="526"/>
    </location>
</feature>
<keyword evidence="5 6" id="KW-0539">Nucleus</keyword>
<protein>
    <recommendedName>
        <fullName evidence="3 6">DNA polymerase alpha subunit B</fullName>
    </recommendedName>
</protein>
<keyword evidence="4 6" id="KW-0235">DNA replication</keyword>
<sequence length="570" mass="65085">MTARYSETTIANLYGLNSSDREVIQEIGSICQIFSMTPEQVKFKWEAFALNANISLTPSVGYIRLLKNNLQREFNRTLKKRRTGGVSTNERIVTKRAVMPVDLSAYGLDFTTTHDDLDTTTNVSTVQDSDIKLSPETHRFLNRSEPYHLDGQHNGQLVRRGIVIDDHPQISLKYLQKPIEPYRYMFEKIRERADESNDRLDYMGEMLSSYYQKTFSNPVRQNQETIFAFGRICSDTNEGKLNEQSVLLETSKELGMGKRVRLDIGRLQDYALFPGQVVAVQGINHHGHSFKVESVYMPPVPPKIDSSKLEFVNNEGKPLEMITAAGPFTLDGDLSFKPLEVLVQKCIEDRPDIVLLMGPFIPATHPMIARGKISTSPEDLFRQQIEVRLKNLLDTCSNTQILLMPHADDMTHTYPLFPQPPFKNLQHDPRIKLLSNPSNISINGHVFSIANIDILFRLARQEVYKSSAPADRFSRLLLHLFQQHTYYPLVPTAEEDSIDSSRLVDIQISWKPDILIIPSQFKHFVKNVEQVVCINPGHLTKHQSAGSYARVILYPTDDINERVRVDLFKL</sequence>
<dbReference type="VEuPathDB" id="FungiDB:BCV72DRAFT_45010"/>
<dbReference type="Proteomes" id="UP000242414">
    <property type="component" value="Unassembled WGS sequence"/>
</dbReference>
<comment type="function">
    <text evidence="6">Accessory subunit of the DNA polymerase alpha complex (also known as the alpha DNA polymerase-primase complex) which plays an essential role in the initiation of DNA synthesis.</text>
</comment>
<evidence type="ECO:0000256" key="6">
    <source>
        <dbReference type="PIRNR" id="PIRNR018300"/>
    </source>
</evidence>
<dbReference type="PIRSF" id="PIRSF018300">
    <property type="entry name" value="DNA_pol_alph_2"/>
    <property type="match status" value="1"/>
</dbReference>
<name>A0A1X0QSE7_RHIZD</name>
<dbReference type="Pfam" id="PF04042">
    <property type="entry name" value="DNA_pol_E_B"/>
    <property type="match status" value="1"/>
</dbReference>
<organism evidence="9">
    <name type="scientific">Rhizopus microsporus var. microsporus</name>
    <dbReference type="NCBI Taxonomy" id="86635"/>
    <lineage>
        <taxon>Eukaryota</taxon>
        <taxon>Fungi</taxon>
        <taxon>Fungi incertae sedis</taxon>
        <taxon>Mucoromycota</taxon>
        <taxon>Mucoromycotina</taxon>
        <taxon>Mucoromycetes</taxon>
        <taxon>Mucorales</taxon>
        <taxon>Mucorineae</taxon>
        <taxon>Rhizopodaceae</taxon>
        <taxon>Rhizopus</taxon>
    </lineage>
</organism>
<dbReference type="GO" id="GO:0003677">
    <property type="term" value="F:DNA binding"/>
    <property type="evidence" value="ECO:0007669"/>
    <property type="project" value="InterPro"/>
</dbReference>
<evidence type="ECO:0000256" key="4">
    <source>
        <dbReference type="ARBA" id="ARBA00022705"/>
    </source>
</evidence>
<dbReference type="AlphaFoldDB" id="A0A1X0QSE7"/>
<comment type="subcellular location">
    <subcellularLocation>
        <location evidence="1 6">Nucleus</location>
    </subcellularLocation>
</comment>
<proteinExistence type="inferred from homology"/>
<accession>A0A1X0QSE7</accession>
<dbReference type="PANTHER" id="PTHR23061">
    <property type="entry name" value="DNA POLYMERASE 2 ALPHA 70 KDA SUBUNIT"/>
    <property type="match status" value="1"/>
</dbReference>
<reference evidence="9" key="1">
    <citation type="journal article" date="2016" name="Proc. Natl. Acad. Sci. U.S.A.">
        <title>Lipid metabolic changes in an early divergent fungus govern the establishment of a mutualistic symbiosis with endobacteria.</title>
        <authorList>
            <person name="Lastovetsky O.A."/>
            <person name="Gaspar M.L."/>
            <person name="Mondo S.J."/>
            <person name="LaButti K.M."/>
            <person name="Sandor L."/>
            <person name="Grigoriev I.V."/>
            <person name="Henry S.A."/>
            <person name="Pawlowska T.E."/>
        </authorList>
    </citation>
    <scope>NUCLEOTIDE SEQUENCE [LARGE SCALE GENOMIC DNA]</scope>
    <source>
        <strain evidence="9">ATCC 52814</strain>
    </source>
</reference>
<dbReference type="GO" id="GO:0005658">
    <property type="term" value="C:alpha DNA polymerase:primase complex"/>
    <property type="evidence" value="ECO:0007669"/>
    <property type="project" value="TreeGrafter"/>
</dbReference>
<comment type="similarity">
    <text evidence="2 6">Belongs to the DNA polymerase alpha subunit B family.</text>
</comment>
<evidence type="ECO:0000313" key="9">
    <source>
        <dbReference type="EMBL" id="ORE02705.1"/>
    </source>
</evidence>
<dbReference type="EMBL" id="KV922036">
    <property type="protein sequence ID" value="ORE02705.1"/>
    <property type="molecule type" value="Genomic_DNA"/>
</dbReference>